<organism evidence="2 4">
    <name type="scientific">Zhongshania aliphaticivorans</name>
    <dbReference type="NCBI Taxonomy" id="1470434"/>
    <lineage>
        <taxon>Bacteria</taxon>
        <taxon>Pseudomonadati</taxon>
        <taxon>Pseudomonadota</taxon>
        <taxon>Gammaproteobacteria</taxon>
        <taxon>Cellvibrionales</taxon>
        <taxon>Spongiibacteraceae</taxon>
        <taxon>Zhongshania</taxon>
    </lineage>
</organism>
<proteinExistence type="predicted"/>
<dbReference type="RefSeq" id="WP_268818541.1">
    <property type="nucleotide sequence ID" value="NZ_CACSIK010000001.1"/>
</dbReference>
<reference evidence="4 5" key="1">
    <citation type="submission" date="2019-11" db="EMBL/GenBank/DDBJ databases">
        <authorList>
            <person name="Holert J."/>
        </authorList>
    </citation>
    <scope>NUCLEOTIDE SEQUENCE [LARGE SCALE GENOMIC DNA]</scope>
    <source>
        <strain evidence="3">BC3_2A</strain>
        <strain evidence="2">SB11_1A</strain>
    </source>
</reference>
<name>A0A5S9MQC3_9GAMM</name>
<dbReference type="Proteomes" id="UP000439591">
    <property type="component" value="Unassembled WGS sequence"/>
</dbReference>
<gene>
    <name evidence="2" type="ORF">IHBHHGIJ_00081</name>
    <name evidence="3" type="ORF">KFEGEMFD_01068</name>
</gene>
<keyword evidence="1" id="KW-0812">Transmembrane</keyword>
<protein>
    <submittedName>
        <fullName evidence="2">Uncharacterized protein</fullName>
    </submittedName>
</protein>
<dbReference type="EMBL" id="CACSIK010000001">
    <property type="protein sequence ID" value="CAA0079254.1"/>
    <property type="molecule type" value="Genomic_DNA"/>
</dbReference>
<evidence type="ECO:0000256" key="1">
    <source>
        <dbReference type="SAM" id="Phobius"/>
    </source>
</evidence>
<evidence type="ECO:0000313" key="2">
    <source>
        <dbReference type="EMBL" id="CAA0079254.1"/>
    </source>
</evidence>
<dbReference type="Proteomes" id="UP000435877">
    <property type="component" value="Unassembled WGS sequence"/>
</dbReference>
<sequence length="41" mass="4313">MTHLQEVVQNQDPSVIAELAAKYSLLAIVAVGIAACFVSLV</sequence>
<evidence type="ECO:0000313" key="4">
    <source>
        <dbReference type="Proteomes" id="UP000435877"/>
    </source>
</evidence>
<accession>A0A5S9MQC3</accession>
<keyword evidence="1" id="KW-1133">Transmembrane helix</keyword>
<dbReference type="EMBL" id="CACSIM010000001">
    <property type="protein sequence ID" value="CAA0086289.1"/>
    <property type="molecule type" value="Genomic_DNA"/>
</dbReference>
<dbReference type="AlphaFoldDB" id="A0A5S9MQC3"/>
<keyword evidence="4" id="KW-1185">Reference proteome</keyword>
<feature type="transmembrane region" description="Helical" evidence="1">
    <location>
        <begin position="20"/>
        <end position="40"/>
    </location>
</feature>
<keyword evidence="1" id="KW-0472">Membrane</keyword>
<evidence type="ECO:0000313" key="3">
    <source>
        <dbReference type="EMBL" id="CAA0086289.1"/>
    </source>
</evidence>
<evidence type="ECO:0000313" key="5">
    <source>
        <dbReference type="Proteomes" id="UP000439591"/>
    </source>
</evidence>